<dbReference type="SUPFAM" id="SSF50199">
    <property type="entry name" value="Staphylococcal nuclease"/>
    <property type="match status" value="1"/>
</dbReference>
<accession>A0A3B1CR81</accession>
<evidence type="ECO:0000256" key="3">
    <source>
        <dbReference type="ARBA" id="ARBA00022801"/>
    </source>
</evidence>
<name>A0A3B1CR81_9ZZZZ</name>
<feature type="domain" description="TNase-like" evidence="4">
    <location>
        <begin position="33"/>
        <end position="155"/>
    </location>
</feature>
<keyword evidence="2" id="KW-0255">Endonuclease</keyword>
<evidence type="ECO:0000259" key="4">
    <source>
        <dbReference type="PROSITE" id="PS50830"/>
    </source>
</evidence>
<organism evidence="5">
    <name type="scientific">hydrothermal vent metagenome</name>
    <dbReference type="NCBI Taxonomy" id="652676"/>
    <lineage>
        <taxon>unclassified sequences</taxon>
        <taxon>metagenomes</taxon>
        <taxon>ecological metagenomes</taxon>
    </lineage>
</organism>
<keyword evidence="1" id="KW-0540">Nuclease</keyword>
<sequence>MFKHINKIKYSLIWSVFFFFPAYAASAEPHFSYSFTGTVMEVLEGDLLVLLHKGKFAQVRLSDIDCPEEGQPFSKESKQFSAMLVFSGPVTVHVKELNTKGQAVGEVVLMDKGLNLNRELVKAGLAWWRWKKTDDTSYGDLEEAARKKKIGLWTLENPIPPWEFHLKKDGHS</sequence>
<gene>
    <name evidence="5" type="ORF">MNBD_NITROSPIRAE01-167</name>
</gene>
<reference evidence="5" key="1">
    <citation type="submission" date="2018-06" db="EMBL/GenBank/DDBJ databases">
        <authorList>
            <person name="Zhirakovskaya E."/>
        </authorList>
    </citation>
    <scope>NUCLEOTIDE SEQUENCE</scope>
</reference>
<evidence type="ECO:0000313" key="5">
    <source>
        <dbReference type="EMBL" id="VAX33096.1"/>
    </source>
</evidence>
<dbReference type="GO" id="GO:0016787">
    <property type="term" value="F:hydrolase activity"/>
    <property type="evidence" value="ECO:0007669"/>
    <property type="project" value="UniProtKB-KW"/>
</dbReference>
<evidence type="ECO:0000256" key="1">
    <source>
        <dbReference type="ARBA" id="ARBA00022722"/>
    </source>
</evidence>
<dbReference type="InterPro" id="IPR016071">
    <property type="entry name" value="Staphylococal_nuclease_OB-fold"/>
</dbReference>
<dbReference type="EMBL" id="UOGF01000101">
    <property type="protein sequence ID" value="VAX33096.1"/>
    <property type="molecule type" value="Genomic_DNA"/>
</dbReference>
<dbReference type="InterPro" id="IPR035437">
    <property type="entry name" value="SNase_OB-fold_sf"/>
</dbReference>
<keyword evidence="3" id="KW-0378">Hydrolase</keyword>
<protein>
    <recommendedName>
        <fullName evidence="4">TNase-like domain-containing protein</fullName>
    </recommendedName>
</protein>
<dbReference type="SMART" id="SM00318">
    <property type="entry name" value="SNc"/>
    <property type="match status" value="1"/>
</dbReference>
<dbReference type="Pfam" id="PF00565">
    <property type="entry name" value="SNase"/>
    <property type="match status" value="1"/>
</dbReference>
<dbReference type="Gene3D" id="2.40.50.90">
    <property type="match status" value="1"/>
</dbReference>
<dbReference type="PROSITE" id="PS50830">
    <property type="entry name" value="TNASE_3"/>
    <property type="match status" value="1"/>
</dbReference>
<dbReference type="PANTHER" id="PTHR12302">
    <property type="entry name" value="EBNA2 BINDING PROTEIN P100"/>
    <property type="match status" value="1"/>
</dbReference>
<dbReference type="PANTHER" id="PTHR12302:SF3">
    <property type="entry name" value="SERINE_THREONINE-PROTEIN KINASE 31"/>
    <property type="match status" value="1"/>
</dbReference>
<proteinExistence type="predicted"/>
<dbReference type="AlphaFoldDB" id="A0A3B1CR81"/>
<evidence type="ECO:0000256" key="2">
    <source>
        <dbReference type="ARBA" id="ARBA00022759"/>
    </source>
</evidence>
<dbReference type="GO" id="GO:0004519">
    <property type="term" value="F:endonuclease activity"/>
    <property type="evidence" value="ECO:0007669"/>
    <property type="project" value="UniProtKB-KW"/>
</dbReference>